<sequence length="139" mass="15758">MKPSIILCGLTALLLGNGCLPLNPSSSTPFIHKKAKHMQTPNPMIQEILATRSFMPPSEYLDVAHIVNKYIPIGSSKEEVKQLLKNMNQDYIFEHRIIYTGYKGNMPPLAPNPGISIRLIFDEKNEKLALIIANYYFRQ</sequence>
<protein>
    <submittedName>
        <fullName evidence="1">Uncharacterized protein</fullName>
    </submittedName>
</protein>
<evidence type="ECO:0000313" key="1">
    <source>
        <dbReference type="EMBL" id="UOP05218.1"/>
    </source>
</evidence>
<keyword evidence="2" id="KW-1185">Reference proteome</keyword>
<organism evidence="1 2">
    <name type="scientific">Conchiformibius kuhniae</name>
    <dbReference type="NCBI Taxonomy" id="211502"/>
    <lineage>
        <taxon>Bacteria</taxon>
        <taxon>Pseudomonadati</taxon>
        <taxon>Pseudomonadota</taxon>
        <taxon>Betaproteobacteria</taxon>
        <taxon>Neisseriales</taxon>
        <taxon>Neisseriaceae</taxon>
        <taxon>Conchiformibius</taxon>
    </lineage>
</organism>
<reference evidence="1" key="1">
    <citation type="journal article" date="2022" name="Res Sq">
        <title>Evolution of multicellular longitudinally dividing oral cavity symbionts (Neisseriaceae).</title>
        <authorList>
            <person name="Nyongesa S."/>
            <person name="Weber P."/>
            <person name="Bernet E."/>
            <person name="Pullido F."/>
            <person name="Nieckarz M."/>
            <person name="Delaby M."/>
            <person name="Nieves C."/>
            <person name="Viehboeck T."/>
            <person name="Krause N."/>
            <person name="Rivera-Millot A."/>
            <person name="Nakamura A."/>
            <person name="Vischer N."/>
            <person name="VanNieuwenhze M."/>
            <person name="Brun Y."/>
            <person name="Cava F."/>
            <person name="Bulgheresi S."/>
            <person name="Veyrier F."/>
        </authorList>
    </citation>
    <scope>NUCLEOTIDE SEQUENCE</scope>
    <source>
        <strain evidence="1">17694</strain>
    </source>
</reference>
<gene>
    <name evidence="1" type="ORF">LVJ77_03045</name>
</gene>
<dbReference type="RefSeq" id="WP_156900747.1">
    <property type="nucleotide sequence ID" value="NZ_CP091521.1"/>
</dbReference>
<dbReference type="AlphaFoldDB" id="A0A8T9MXN3"/>
<dbReference type="EMBL" id="CP091521">
    <property type="protein sequence ID" value="UOP05218.1"/>
    <property type="molecule type" value="Genomic_DNA"/>
</dbReference>
<accession>A0A8T9MXN3</accession>
<dbReference type="KEGG" id="ckh:LVJ77_03045"/>
<dbReference type="Proteomes" id="UP000831534">
    <property type="component" value="Chromosome"/>
</dbReference>
<reference evidence="1" key="2">
    <citation type="submission" date="2024-09" db="EMBL/GenBank/DDBJ databases">
        <authorList>
            <person name="Veyrier F.J."/>
        </authorList>
    </citation>
    <scope>NUCLEOTIDE SEQUENCE</scope>
    <source>
        <strain evidence="1">17694</strain>
    </source>
</reference>
<evidence type="ECO:0000313" key="2">
    <source>
        <dbReference type="Proteomes" id="UP000831534"/>
    </source>
</evidence>
<proteinExistence type="predicted"/>
<name>A0A8T9MXN3_9NEIS</name>